<comment type="caution">
    <text evidence="3">The sequence shown here is derived from an EMBL/GenBank/DDBJ whole genome shotgun (WGS) entry which is preliminary data.</text>
</comment>
<gene>
    <name evidence="3" type="ORF">G5C65_05680</name>
</gene>
<sequence>MNPGQIAFLIALGAIGGYIAGRARAGRRLVDWADESAAGLPVWHWRFLTAAAVILVAVAGAWLLHPRRTAARRASRAEDTLTTPLPGWKQRGTPGP</sequence>
<reference evidence="3 4" key="1">
    <citation type="submission" date="2020-02" db="EMBL/GenBank/DDBJ databases">
        <title>Whole-genome analyses of novel actinobacteria.</title>
        <authorList>
            <person name="Sahin N."/>
            <person name="Tatar D."/>
        </authorList>
    </citation>
    <scope>NUCLEOTIDE SEQUENCE [LARGE SCALE GENOMIC DNA]</scope>
    <source>
        <strain evidence="3 4">SB3404</strain>
    </source>
</reference>
<dbReference type="RefSeq" id="WP_165297509.1">
    <property type="nucleotide sequence ID" value="NZ_JAAKZZ010000034.1"/>
</dbReference>
<keyword evidence="2" id="KW-1133">Transmembrane helix</keyword>
<dbReference type="Proteomes" id="UP000477722">
    <property type="component" value="Unassembled WGS sequence"/>
</dbReference>
<dbReference type="AlphaFoldDB" id="A0A6G4WS77"/>
<dbReference type="EMBL" id="JAAKZZ010000034">
    <property type="protein sequence ID" value="NGO67853.1"/>
    <property type="molecule type" value="Genomic_DNA"/>
</dbReference>
<keyword evidence="4" id="KW-1185">Reference proteome</keyword>
<evidence type="ECO:0000256" key="1">
    <source>
        <dbReference type="SAM" id="MobiDB-lite"/>
    </source>
</evidence>
<keyword evidence="2" id="KW-0812">Transmembrane</keyword>
<accession>A0A6G4WS77</accession>
<name>A0A6G4WS77_9ACTN</name>
<keyword evidence="2" id="KW-0472">Membrane</keyword>
<feature type="region of interest" description="Disordered" evidence="1">
    <location>
        <begin position="72"/>
        <end position="96"/>
    </location>
</feature>
<protein>
    <submittedName>
        <fullName evidence="3">Uncharacterized protein</fullName>
    </submittedName>
</protein>
<proteinExistence type="predicted"/>
<evidence type="ECO:0000313" key="3">
    <source>
        <dbReference type="EMBL" id="NGO67853.1"/>
    </source>
</evidence>
<evidence type="ECO:0000313" key="4">
    <source>
        <dbReference type="Proteomes" id="UP000477722"/>
    </source>
</evidence>
<evidence type="ECO:0000256" key="2">
    <source>
        <dbReference type="SAM" id="Phobius"/>
    </source>
</evidence>
<organism evidence="3 4">
    <name type="scientific">Streptomyces boncukensis</name>
    <dbReference type="NCBI Taxonomy" id="2711219"/>
    <lineage>
        <taxon>Bacteria</taxon>
        <taxon>Bacillati</taxon>
        <taxon>Actinomycetota</taxon>
        <taxon>Actinomycetes</taxon>
        <taxon>Kitasatosporales</taxon>
        <taxon>Streptomycetaceae</taxon>
        <taxon>Streptomyces</taxon>
    </lineage>
</organism>
<feature type="transmembrane region" description="Helical" evidence="2">
    <location>
        <begin position="44"/>
        <end position="64"/>
    </location>
</feature>